<dbReference type="Gene3D" id="3.40.50.300">
    <property type="entry name" value="P-loop containing nucleotide triphosphate hydrolases"/>
    <property type="match status" value="6"/>
</dbReference>
<organism evidence="8 9">
    <name type="scientific">Sphaerulina musiva (strain SO2202)</name>
    <name type="common">Poplar stem canker fungus</name>
    <name type="synonym">Septoria musiva</name>
    <dbReference type="NCBI Taxonomy" id="692275"/>
    <lineage>
        <taxon>Eukaryota</taxon>
        <taxon>Fungi</taxon>
        <taxon>Dikarya</taxon>
        <taxon>Ascomycota</taxon>
        <taxon>Pezizomycotina</taxon>
        <taxon>Dothideomycetes</taxon>
        <taxon>Dothideomycetidae</taxon>
        <taxon>Mycosphaerellales</taxon>
        <taxon>Mycosphaerellaceae</taxon>
        <taxon>Sphaerulina</taxon>
    </lineage>
</organism>
<dbReference type="GO" id="GO:0016887">
    <property type="term" value="F:ATP hydrolysis activity"/>
    <property type="evidence" value="ECO:0007669"/>
    <property type="project" value="InterPro"/>
</dbReference>
<evidence type="ECO:0000313" key="8">
    <source>
        <dbReference type="EMBL" id="EMF11329.1"/>
    </source>
</evidence>
<dbReference type="CDD" id="cd06008">
    <property type="entry name" value="NF-X1-zinc-finger"/>
    <property type="match status" value="1"/>
</dbReference>
<dbReference type="eggNOG" id="KOG0730">
    <property type="taxonomic scope" value="Eukaryota"/>
</dbReference>
<dbReference type="Pfam" id="PF17866">
    <property type="entry name" value="AAA_lid_6"/>
    <property type="match status" value="2"/>
</dbReference>
<dbReference type="Pfam" id="PF13086">
    <property type="entry name" value="AAA_11"/>
    <property type="match status" value="1"/>
</dbReference>
<dbReference type="InterPro" id="IPR041677">
    <property type="entry name" value="DNA2/NAM7_AAA_11"/>
</dbReference>
<dbReference type="STRING" id="692275.M3BVI2"/>
<evidence type="ECO:0000256" key="6">
    <source>
        <dbReference type="SAM" id="MobiDB-lite"/>
    </source>
</evidence>
<gene>
    <name evidence="8" type="ORF">SEPMUDRAFT_68831</name>
</gene>
<name>M3BVI2_SPHMS</name>
<feature type="domain" description="AAA+ ATPase" evidence="7">
    <location>
        <begin position="1304"/>
        <end position="1440"/>
    </location>
</feature>
<feature type="domain" description="AAA+ ATPase" evidence="7">
    <location>
        <begin position="484"/>
        <end position="792"/>
    </location>
</feature>
<keyword evidence="5" id="KW-0175">Coiled coil</keyword>
<evidence type="ECO:0000256" key="4">
    <source>
        <dbReference type="ARBA" id="ARBA00022840"/>
    </source>
</evidence>
<dbReference type="FunFam" id="1.10.8.60:FF:000160">
    <property type="entry name" value="WGS project CABT00000000 data, contig 2.55"/>
    <property type="match status" value="1"/>
</dbReference>
<dbReference type="FunFam" id="3.40.50.300:FF:001660">
    <property type="entry name" value="NF-X1 finger and helicase protein, putative"/>
    <property type="match status" value="1"/>
</dbReference>
<comment type="similarity">
    <text evidence="1">Belongs to the CbxX/CfxQ family.</text>
</comment>
<dbReference type="HOGENOM" id="CLU_001133_0_0_1"/>
<dbReference type="InterPro" id="IPR041679">
    <property type="entry name" value="DNA2/NAM7-like_C"/>
</dbReference>
<dbReference type="PANTHER" id="PTHR43392:SF2">
    <property type="entry name" value="AAA-TYPE ATPASE FAMILY PROTEIN _ ANKYRIN REPEAT FAMILY PROTEIN"/>
    <property type="match status" value="1"/>
</dbReference>
<feature type="compositionally biased region" description="Basic and acidic residues" evidence="6">
    <location>
        <begin position="1185"/>
        <end position="1209"/>
    </location>
</feature>
<feature type="coiled-coil region" evidence="5">
    <location>
        <begin position="2207"/>
        <end position="2270"/>
    </location>
</feature>
<dbReference type="SUPFAM" id="SSF52540">
    <property type="entry name" value="P-loop containing nucleoside triphosphate hydrolases"/>
    <property type="match status" value="4"/>
</dbReference>
<keyword evidence="3" id="KW-0347">Helicase</keyword>
<feature type="region of interest" description="Disordered" evidence="6">
    <location>
        <begin position="2099"/>
        <end position="2186"/>
    </location>
</feature>
<evidence type="ECO:0000256" key="5">
    <source>
        <dbReference type="SAM" id="Coils"/>
    </source>
</evidence>
<dbReference type="eggNOG" id="KOG1807">
    <property type="taxonomic scope" value="Eukaryota"/>
</dbReference>
<keyword evidence="9" id="KW-1185">Reference proteome</keyword>
<dbReference type="PRINTS" id="PR00819">
    <property type="entry name" value="CBXCFQXSUPER"/>
</dbReference>
<evidence type="ECO:0000259" key="7">
    <source>
        <dbReference type="SMART" id="SM00382"/>
    </source>
</evidence>
<dbReference type="Pfam" id="PF00004">
    <property type="entry name" value="AAA"/>
    <property type="match status" value="3"/>
</dbReference>
<reference evidence="8 9" key="1">
    <citation type="journal article" date="2012" name="PLoS Pathog.">
        <title>Diverse lifestyles and strategies of plant pathogenesis encoded in the genomes of eighteen Dothideomycetes fungi.</title>
        <authorList>
            <person name="Ohm R.A."/>
            <person name="Feau N."/>
            <person name="Henrissat B."/>
            <person name="Schoch C.L."/>
            <person name="Horwitz B.A."/>
            <person name="Barry K.W."/>
            <person name="Condon B.J."/>
            <person name="Copeland A.C."/>
            <person name="Dhillon B."/>
            <person name="Glaser F."/>
            <person name="Hesse C.N."/>
            <person name="Kosti I."/>
            <person name="LaButti K."/>
            <person name="Lindquist E.A."/>
            <person name="Lucas S."/>
            <person name="Salamov A.A."/>
            <person name="Bradshaw R.E."/>
            <person name="Ciuffetti L."/>
            <person name="Hamelin R.C."/>
            <person name="Kema G.H.J."/>
            <person name="Lawrence C."/>
            <person name="Scott J.A."/>
            <person name="Spatafora J.W."/>
            <person name="Turgeon B.G."/>
            <person name="de Wit P.J.G.M."/>
            <person name="Zhong S."/>
            <person name="Goodwin S.B."/>
            <person name="Grigoriev I.V."/>
        </authorList>
    </citation>
    <scope>NUCLEOTIDE SEQUENCE [LARGE SCALE GENOMIC DNA]</scope>
    <source>
        <strain evidence="8 9">SO2202</strain>
    </source>
</reference>
<dbReference type="OrthoDB" id="2423195at2759"/>
<feature type="compositionally biased region" description="Basic and acidic residues" evidence="6">
    <location>
        <begin position="1217"/>
        <end position="1229"/>
    </location>
</feature>
<feature type="region of interest" description="Disordered" evidence="6">
    <location>
        <begin position="1185"/>
        <end position="1262"/>
    </location>
</feature>
<sequence>MAEFSQNGTTSTRGDRLSRLLHAFITGLRPLQSARDCQQFVEAICAQANHADCIEKLGCSTSGLTALHRGVRFDESVSFINGTLQNLLLYLAVPEVKRLCNGEFLKRVLKALVSPPSLWNALTLAHQNNELSPQTTLSFAFVLLELLNWTADSPSDVDGVARIITEQKTFLTSQDQQLRAMGCRIEHILSAKGAGRKPTVSGPGGRHDNDFVDFRQVAIFPTEDELASKELPYFTPAHMLSKIPIPERVAHHLSNQFRLLREDFLAELREDLATSSSKKSNRRQRMRLSGLELYGIRTGADKSRVPTALKISVGKGLGALANASNARSFLKDNNNFIKHQSCGYFVDQGTVIAFGTIARDVDLLCLKPPVIAIRTPGAGALKKLLLSLRTSQTLEFVVIDTAVFAYEPVLHCLQDKLEFPLWKYLLCPEDAIDDLELPDLSDNLSDIARKIELERGHDIQPILGLRKPVELDDSQTTSLLAGMRQAVSLIQGPPGTGKSFIGALLAKALHDNSSENLLVVCYTNHALDQFLEELMDIGVPSSSMVRLGSKSTARTQPLSLREQAPARSRTQENWGAINRLGEETTTHADALLQTVKDFRKTQATKSQLLEYLEFSEDDHEYFEAFEVSESLDGFATVGENGSVIDEGYLLSRWIQGKDAGVLQKPISPRHVEIWNMDEADRQSKLRQWEDAMLAEAADEIIARAQVFDASQHTLQEALHQRDTELIQSKRIVACTTTASAMYARQLQSAAPAIVLVEEAGEIMESHVLTAMTPNTKQLILIGDHKQLRPKVNNHALTVEKGDGYDLNRSLFERLVLAGFPRATLQQQHRMCPEISDLVRQLTYPSLLDAPSTMQREALRGLQSRVVFIKHTKLELISQVADRRDQGASVSKQNAYEVKMVKKIVKYLAQQGYGTSDQVVLTPYLGQLSLLRQELAKENDPVLNDMDSFDLIRAGFLSPASASQTKKPLRLSTIDNYQGEEKDICVVSLTRSNPDGDIGFLVSPERLNVLLSRARKALIVIGNPATFVASKKGGELWSSFFTLLARKNSILDGLPVRCAQHPEREMILATPEDFDLKCPDGGCSAPCGVKLSCGMHDCQQKCHRMADHSKMPCSFRIREKCPQGHRLSWRCSEGRPASCYACDSETAARLAQQERDTKLDQERQARQIAYALQLADIQAELDRIHQKAADKRTQEQQETELSQRRTDLDNAKALAAQREARERDAEERSRSPAKAPPLSSRDAHQPSGSEAQTDWEQQKAVEGAKNDAIDEIMNMIGLEAVKEQFLEIKSKIDMLVRQDLSVAKERFGAALLGNPGTGKTTIARIYANFLCSVGALPGKVFIETTGAKLATGGVQGCKKLLDDLLNRGGGAFFIDEAYQLASGSNFGGGAVLDYLLPEVENLTGKVVFILAGYNTQMEKFFQHNPGLPSRFPRRMQFADYEDDELLAIMNYNIEKRYEGRMQLQEGPGGLFARIVARRIGRGRGKEGFGNAREVENVVSKIASRQAKRVRNARKVKRRTPGQGDPDDMLFTDTDLLGAEPTHDALAGNKSWLKLQKLTGLQSVKESVKALLYSLQLNFQRELAEEPLVEYSLNKVFVGNPGTGKTTVAKLYGQILADIGMLSSGECVLKKPADFIGNVIGASEANTKGILDAAVGKVLVIDEAYGLYGGQGGQGSSSDPYRTAVIDTIVAEIQSVPGDDRCVLLLGYEEQMEEMMQNVNPGLARRFPIDSGFVFEDFDDQDMEAILDMKLQDQGFRVTERAKSVALGMLQRARNRPHFGNAGEVDIALNDAKMRQQKRTGDDKTAAKGILEAQDFDPDFDRGDRANTNVAMLFKDSVGCDSIVAQLQGYQNIVANMRQLDMDPREQIPFTFLFRGPPGTGKTTTAQKMGKVYYDMGFLSKAEVVSCSASDLVGEYIGHTGPKTRKLLESALGKVLFIDEAYRLSGGHFAQEAIDELVDSLTNERFFRKQIVILAGYDADINRLMSVNPGLTSRFPETIVFEPLPPQACLDLLIQYLGKKKGLDLSPITTMPPTTTSEVLQHFNILASLQNFANARDVQTLGKTIFGTIIKHVGPKRSGGMIVSCQLLLTELRNMISERARREHDATAPGASASSSKQDLFAPTRPDNKQQPTTQNKFHMQTRSATKQQTHAVEEETSKTEDDLQQTPSGEEESNTCCGENRSERTPPTTEVLLVQRDSGVTDAIWEQLQADRMKAEQEEAEFQRLVEEERKLRAWLKACADEKRQRELEELERVRKEAEERKRKEASVQAKLLKMGCCPVGYHWIKQGGGYRCAGGSHWMDEASVGAL</sequence>
<dbReference type="InterPro" id="IPR003593">
    <property type="entry name" value="AAA+_ATPase"/>
</dbReference>
<dbReference type="InterPro" id="IPR027417">
    <property type="entry name" value="P-loop_NTPase"/>
</dbReference>
<accession>M3BVI2</accession>
<dbReference type="EMBL" id="KB456266">
    <property type="protein sequence ID" value="EMF11329.1"/>
    <property type="molecule type" value="Genomic_DNA"/>
</dbReference>
<evidence type="ECO:0000256" key="1">
    <source>
        <dbReference type="ARBA" id="ARBA00010378"/>
    </source>
</evidence>
<dbReference type="InterPro" id="IPR047187">
    <property type="entry name" value="SF1_C_Upf1"/>
</dbReference>
<dbReference type="OMA" id="GNMETFM"/>
<dbReference type="GeneID" id="27906978"/>
<dbReference type="Gene3D" id="1.10.8.60">
    <property type="match status" value="2"/>
</dbReference>
<proteinExistence type="inferred from homology"/>
<feature type="compositionally biased region" description="Polar residues" evidence="6">
    <location>
        <begin position="1245"/>
        <end position="1254"/>
    </location>
</feature>
<protein>
    <submittedName>
        <fullName evidence="8">AAA family ATPase</fullName>
    </submittedName>
</protein>
<evidence type="ECO:0000256" key="2">
    <source>
        <dbReference type="ARBA" id="ARBA00022741"/>
    </source>
</evidence>
<dbReference type="PANTHER" id="PTHR43392">
    <property type="entry name" value="AAA-TYPE ATPASE FAMILY PROTEIN / ANKYRIN REPEAT FAMILY PROTEIN"/>
    <property type="match status" value="1"/>
</dbReference>
<dbReference type="InterPro" id="IPR050773">
    <property type="entry name" value="CbxX/CfxQ_RuBisCO_ESX"/>
</dbReference>
<keyword evidence="4" id="KW-0067">ATP-binding</keyword>
<dbReference type="GO" id="GO:0004386">
    <property type="term" value="F:helicase activity"/>
    <property type="evidence" value="ECO:0007669"/>
    <property type="project" value="InterPro"/>
</dbReference>
<dbReference type="InterPro" id="IPR041627">
    <property type="entry name" value="AAA_lid_6"/>
</dbReference>
<evidence type="ECO:0000313" key="9">
    <source>
        <dbReference type="Proteomes" id="UP000016931"/>
    </source>
</evidence>
<dbReference type="InterPro" id="IPR000641">
    <property type="entry name" value="CbxX/CfxQ"/>
</dbReference>
<dbReference type="Pfam" id="PF13087">
    <property type="entry name" value="AAA_12"/>
    <property type="match status" value="1"/>
</dbReference>
<dbReference type="CDD" id="cd17936">
    <property type="entry name" value="EEXXEc_NFX1"/>
    <property type="match status" value="1"/>
</dbReference>
<feature type="domain" description="AAA+ ATPase" evidence="7">
    <location>
        <begin position="1866"/>
        <end position="2003"/>
    </location>
</feature>
<dbReference type="Proteomes" id="UP000016931">
    <property type="component" value="Unassembled WGS sequence"/>
</dbReference>
<evidence type="ECO:0000256" key="3">
    <source>
        <dbReference type="ARBA" id="ARBA00022806"/>
    </source>
</evidence>
<feature type="compositionally biased region" description="Polar residues" evidence="6">
    <location>
        <begin position="2127"/>
        <end position="2149"/>
    </location>
</feature>
<dbReference type="CDD" id="cd00009">
    <property type="entry name" value="AAA"/>
    <property type="match status" value="2"/>
</dbReference>
<feature type="compositionally biased region" description="Basic and acidic residues" evidence="6">
    <location>
        <begin position="2150"/>
        <end position="2160"/>
    </location>
</feature>
<keyword evidence="2" id="KW-0547">Nucleotide-binding</keyword>
<feature type="domain" description="AAA+ ATPase" evidence="7">
    <location>
        <begin position="1589"/>
        <end position="1737"/>
    </location>
</feature>
<dbReference type="FunFam" id="3.40.50.300:FF:000216">
    <property type="entry name" value="Type VII secretion ATPase EccA"/>
    <property type="match status" value="3"/>
</dbReference>
<dbReference type="SMART" id="SM00382">
    <property type="entry name" value="AAA"/>
    <property type="match status" value="4"/>
</dbReference>
<dbReference type="InterPro" id="IPR003959">
    <property type="entry name" value="ATPase_AAA_core"/>
</dbReference>
<keyword evidence="3" id="KW-0378">Hydrolase</keyword>
<dbReference type="GO" id="GO:0005524">
    <property type="term" value="F:ATP binding"/>
    <property type="evidence" value="ECO:0007669"/>
    <property type="project" value="UniProtKB-KW"/>
</dbReference>
<dbReference type="RefSeq" id="XP_016759450.1">
    <property type="nucleotide sequence ID" value="XM_016909841.1"/>
</dbReference>
<dbReference type="CDD" id="cd18808">
    <property type="entry name" value="SF1_C_Upf1"/>
    <property type="match status" value="1"/>
</dbReference>